<keyword evidence="4 11" id="KW-0808">Transferase</keyword>
<dbReference type="PANTHER" id="PTHR33908">
    <property type="entry name" value="MANNOSYLTRANSFERASE YKCB-RELATED"/>
    <property type="match status" value="1"/>
</dbReference>
<feature type="region of interest" description="Disordered" evidence="8">
    <location>
        <begin position="1"/>
        <end position="28"/>
    </location>
</feature>
<evidence type="ECO:0000313" key="12">
    <source>
        <dbReference type="Proteomes" id="UP001597351"/>
    </source>
</evidence>
<keyword evidence="5 9" id="KW-0812">Transmembrane</keyword>
<feature type="domain" description="Glycosyltransferase RgtA/B/C/D-like" evidence="10">
    <location>
        <begin position="85"/>
        <end position="239"/>
    </location>
</feature>
<feature type="transmembrane region" description="Helical" evidence="9">
    <location>
        <begin position="38"/>
        <end position="57"/>
    </location>
</feature>
<evidence type="ECO:0000256" key="9">
    <source>
        <dbReference type="SAM" id="Phobius"/>
    </source>
</evidence>
<feature type="compositionally biased region" description="Acidic residues" evidence="8">
    <location>
        <begin position="1"/>
        <end position="18"/>
    </location>
</feature>
<accession>A0ABW4TQ40</accession>
<dbReference type="RefSeq" id="WP_343919762.1">
    <property type="nucleotide sequence ID" value="NZ_BAAAJT010000002.1"/>
</dbReference>
<evidence type="ECO:0000256" key="2">
    <source>
        <dbReference type="ARBA" id="ARBA00022475"/>
    </source>
</evidence>
<reference evidence="12" key="1">
    <citation type="journal article" date="2019" name="Int. J. Syst. Evol. Microbiol.">
        <title>The Global Catalogue of Microorganisms (GCM) 10K type strain sequencing project: providing services to taxonomists for standard genome sequencing and annotation.</title>
        <authorList>
            <consortium name="The Broad Institute Genomics Platform"/>
            <consortium name="The Broad Institute Genome Sequencing Center for Infectious Disease"/>
            <person name="Wu L."/>
            <person name="Ma J."/>
        </authorList>
    </citation>
    <scope>NUCLEOTIDE SEQUENCE [LARGE SCALE GENOMIC DNA]</scope>
    <source>
        <strain evidence="12">CGMCC 1.12477</strain>
    </source>
</reference>
<evidence type="ECO:0000256" key="1">
    <source>
        <dbReference type="ARBA" id="ARBA00004651"/>
    </source>
</evidence>
<dbReference type="EMBL" id="JBHUGD010000003">
    <property type="protein sequence ID" value="MFD1948070.1"/>
    <property type="molecule type" value="Genomic_DNA"/>
</dbReference>
<feature type="transmembrane region" description="Helical" evidence="9">
    <location>
        <begin position="227"/>
        <end position="250"/>
    </location>
</feature>
<feature type="transmembrane region" description="Helical" evidence="9">
    <location>
        <begin position="348"/>
        <end position="366"/>
    </location>
</feature>
<feature type="transmembrane region" description="Helical" evidence="9">
    <location>
        <begin position="109"/>
        <end position="126"/>
    </location>
</feature>
<dbReference type="InterPro" id="IPR038731">
    <property type="entry name" value="RgtA/B/C-like"/>
</dbReference>
<dbReference type="PANTHER" id="PTHR33908:SF11">
    <property type="entry name" value="MEMBRANE PROTEIN"/>
    <property type="match status" value="1"/>
</dbReference>
<evidence type="ECO:0000256" key="8">
    <source>
        <dbReference type="SAM" id="MobiDB-lite"/>
    </source>
</evidence>
<feature type="transmembrane region" description="Helical" evidence="9">
    <location>
        <begin position="373"/>
        <end position="392"/>
    </location>
</feature>
<feature type="transmembrane region" description="Helical" evidence="9">
    <location>
        <begin position="133"/>
        <end position="152"/>
    </location>
</feature>
<dbReference type="Pfam" id="PF13231">
    <property type="entry name" value="PMT_2"/>
    <property type="match status" value="1"/>
</dbReference>
<dbReference type="Proteomes" id="UP001597351">
    <property type="component" value="Unassembled WGS sequence"/>
</dbReference>
<feature type="transmembrane region" description="Helical" evidence="9">
    <location>
        <begin position="289"/>
        <end position="306"/>
    </location>
</feature>
<keyword evidence="3 11" id="KW-0328">Glycosyltransferase</keyword>
<dbReference type="EC" id="2.4.-.-" evidence="11"/>
<evidence type="ECO:0000256" key="7">
    <source>
        <dbReference type="ARBA" id="ARBA00023136"/>
    </source>
</evidence>
<evidence type="ECO:0000259" key="10">
    <source>
        <dbReference type="Pfam" id="PF13231"/>
    </source>
</evidence>
<gene>
    <name evidence="11" type="ORF">ACFSDE_14815</name>
</gene>
<comment type="subcellular location">
    <subcellularLocation>
        <location evidence="1">Cell membrane</location>
        <topology evidence="1">Multi-pass membrane protein</topology>
    </subcellularLocation>
</comment>
<evidence type="ECO:0000256" key="3">
    <source>
        <dbReference type="ARBA" id="ARBA00022676"/>
    </source>
</evidence>
<proteinExistence type="predicted"/>
<dbReference type="GO" id="GO:0016757">
    <property type="term" value="F:glycosyltransferase activity"/>
    <property type="evidence" value="ECO:0007669"/>
    <property type="project" value="UniProtKB-KW"/>
</dbReference>
<evidence type="ECO:0000313" key="11">
    <source>
        <dbReference type="EMBL" id="MFD1948070.1"/>
    </source>
</evidence>
<evidence type="ECO:0000256" key="4">
    <source>
        <dbReference type="ARBA" id="ARBA00022679"/>
    </source>
</evidence>
<protein>
    <submittedName>
        <fullName evidence="11">ArnT family glycosyltransferase</fullName>
        <ecNumber evidence="11">2.4.-.-</ecNumber>
    </submittedName>
</protein>
<dbReference type="InterPro" id="IPR050297">
    <property type="entry name" value="LipidA_mod_glycosyltrf_83"/>
</dbReference>
<evidence type="ECO:0000256" key="5">
    <source>
        <dbReference type="ARBA" id="ARBA00022692"/>
    </source>
</evidence>
<evidence type="ECO:0000256" key="6">
    <source>
        <dbReference type="ARBA" id="ARBA00022989"/>
    </source>
</evidence>
<feature type="transmembrane region" description="Helical" evidence="9">
    <location>
        <begin position="318"/>
        <end position="336"/>
    </location>
</feature>
<feature type="transmembrane region" description="Helical" evidence="9">
    <location>
        <begin position="203"/>
        <end position="220"/>
    </location>
</feature>
<name>A0ABW4TQ40_9ACTN</name>
<feature type="transmembrane region" description="Helical" evidence="9">
    <location>
        <begin position="181"/>
        <end position="197"/>
    </location>
</feature>
<feature type="transmembrane region" description="Helical" evidence="9">
    <location>
        <begin position="158"/>
        <end position="176"/>
    </location>
</feature>
<keyword evidence="12" id="KW-1185">Reference proteome</keyword>
<keyword evidence="7 9" id="KW-0472">Membrane</keyword>
<sequence length="609" mass="65604">MGDASEEQQADVVIDDDHDEKLEPAEEASVGRAPRLRAVVDVLVVLAGGALIGLAALQQPYNQNEWVQVEPYGSDLRSAVSGTRQPPLDPLLGALVQRLVGVGQLEQRLVPLACGVGTLALVAVLVRRWRLGWGGTLGLVFLATAPLFVRYSAYARPYALPLFLMVACATVGTRWLETGRYRWLLLATALAAALPLARVPEPSVFLTTAAVALFAAGVVERWPLTRAWALCGALLLGLVTSGTLMLLALLSQSATSQGESLVDPLGVVDRFGPALTAARQTVLPLYAEWFPWWPLTLAVVGLALVVGSTRRMLARSWWWLPLVAGTLVFLVAFLLVVPEGLRDYRVRFAYFLTPAVAVVVAVVAHWGLSRPVWLRLPVLGLVAALVVSQLSLTRSVLTQDEAVDFRRAGSVLAAEVPDDALVVLDGPGAVGSWRQAFIGRSRGYLPADTQVVTANQLTRTRLQDLPRTAPVYLLVMDAACTSNVACTDPPDPAWDGEVAGYRVVSRMPHLVLYEPTSDETGLNGVLAAMTALVDAYGPAEAVPNAIVVARILDRRQRDDEAEAVLDRVCSAQPSEEEREVCDTVAKRRLRSSLRAPDAVSGKKVRRSPA</sequence>
<organism evidence="11 12">
    <name type="scientific">Nocardioides aestuarii</name>
    <dbReference type="NCBI Taxonomy" id="252231"/>
    <lineage>
        <taxon>Bacteria</taxon>
        <taxon>Bacillati</taxon>
        <taxon>Actinomycetota</taxon>
        <taxon>Actinomycetes</taxon>
        <taxon>Propionibacteriales</taxon>
        <taxon>Nocardioidaceae</taxon>
        <taxon>Nocardioides</taxon>
    </lineage>
</organism>
<comment type="caution">
    <text evidence="11">The sequence shown here is derived from an EMBL/GenBank/DDBJ whole genome shotgun (WGS) entry which is preliminary data.</text>
</comment>
<keyword evidence="6 9" id="KW-1133">Transmembrane helix</keyword>
<keyword evidence="2" id="KW-1003">Cell membrane</keyword>